<dbReference type="PROSITE" id="PS00107">
    <property type="entry name" value="PROTEIN_KINASE_ATP"/>
    <property type="match status" value="1"/>
</dbReference>
<reference evidence="13 14" key="1">
    <citation type="submission" date="2015-12" db="EMBL/GenBank/DDBJ databases">
        <title>The genome of Folsomia candida.</title>
        <authorList>
            <person name="Faddeeva A."/>
            <person name="Derks M.F."/>
            <person name="Anvar Y."/>
            <person name="Smit S."/>
            <person name="Van Straalen N."/>
            <person name="Roelofs D."/>
        </authorList>
    </citation>
    <scope>NUCLEOTIDE SEQUENCE [LARGE SCALE GENOMIC DNA]</scope>
    <source>
        <strain evidence="13 14">VU population</strain>
        <tissue evidence="13">Whole body</tissue>
    </source>
</reference>
<keyword evidence="2 10" id="KW-0723">Serine/threonine-protein kinase</keyword>
<sequence>MMERRRSLRAATKGHPLFTQRYVPPIHTLNSSGESTGGSSEGSMDLCSTSLAAATTVATVVTPPPVTTPFGYILHAMEHDAKWRQERGVGRAVGMYRIHGEIGTGNFARVRLGVHQLLKERVAVKIVDKARVEPKLEKMWNREVATLDSLHHPNIMRLYEVLETPWKLYLISEWAPAGDLYAKVTLRGRLTERETRPIFTQILSALTFMHGNGVVHRDLKAENIFFSTSTHCKVGDFGFATMCHKGQLLSTFCGSPPYAAPELFRDDHYEGAPVDIWALGVLLYFMLEGCLPFVANSIPSLKAAILTGVYELSPGTSDDGTSLLAGILQQRPRSRFTLSTILRHGWLRHIRRQDTTALLLPAITNRALSTQLPTHSQVSNRLLSAPEMSALNALTSLGVAPTSLDQYRAQGVRSAVGGVYRILLHKYQQGLPISETLFQQVATSPTGKKGGKKLHDADEFDVDGSSEKPPQGLHVPTTSRLLRKQVAYDDVQHSTTCVIL</sequence>
<evidence type="ECO:0000256" key="1">
    <source>
        <dbReference type="ARBA" id="ARBA00012513"/>
    </source>
</evidence>
<keyword evidence="14" id="KW-1185">Reference proteome</keyword>
<evidence type="ECO:0000256" key="2">
    <source>
        <dbReference type="ARBA" id="ARBA00022527"/>
    </source>
</evidence>
<dbReference type="GO" id="GO:0035556">
    <property type="term" value="P:intracellular signal transduction"/>
    <property type="evidence" value="ECO:0007669"/>
    <property type="project" value="TreeGrafter"/>
</dbReference>
<dbReference type="PROSITE" id="PS50011">
    <property type="entry name" value="PROTEIN_KINASE_DOM"/>
    <property type="match status" value="1"/>
</dbReference>
<evidence type="ECO:0000313" key="13">
    <source>
        <dbReference type="EMBL" id="OXA37259.1"/>
    </source>
</evidence>
<evidence type="ECO:0000256" key="5">
    <source>
        <dbReference type="ARBA" id="ARBA00022777"/>
    </source>
</evidence>
<evidence type="ECO:0000256" key="4">
    <source>
        <dbReference type="ARBA" id="ARBA00022741"/>
    </source>
</evidence>
<evidence type="ECO:0000313" key="14">
    <source>
        <dbReference type="Proteomes" id="UP000198287"/>
    </source>
</evidence>
<dbReference type="SMART" id="SM00220">
    <property type="entry name" value="S_TKc"/>
    <property type="match status" value="1"/>
</dbReference>
<dbReference type="PROSITE" id="PS00108">
    <property type="entry name" value="PROTEIN_KINASE_ST"/>
    <property type="match status" value="1"/>
</dbReference>
<keyword evidence="5 13" id="KW-0418">Kinase</keyword>
<keyword evidence="4 9" id="KW-0547">Nucleotide-binding</keyword>
<evidence type="ECO:0000256" key="8">
    <source>
        <dbReference type="ARBA" id="ARBA00048679"/>
    </source>
</evidence>
<keyword evidence="6 9" id="KW-0067">ATP-binding</keyword>
<dbReference type="FunFam" id="1.10.510.10:FF:000571">
    <property type="entry name" value="Maternal embryonic leucine zipper kinase"/>
    <property type="match status" value="1"/>
</dbReference>
<dbReference type="InterPro" id="IPR011009">
    <property type="entry name" value="Kinase-like_dom_sf"/>
</dbReference>
<gene>
    <name evidence="13" type="ORF">Fcan01_27989</name>
</gene>
<feature type="binding site" evidence="9">
    <location>
        <position position="125"/>
    </location>
    <ligand>
        <name>ATP</name>
        <dbReference type="ChEBI" id="CHEBI:30616"/>
    </ligand>
</feature>
<protein>
    <recommendedName>
        <fullName evidence="1">non-specific serine/threonine protein kinase</fullName>
        <ecNumber evidence="1">2.7.11.1</ecNumber>
    </recommendedName>
</protein>
<dbReference type="STRING" id="158441.A0A226CWD5"/>
<dbReference type="PANTHER" id="PTHR24346:SF49">
    <property type="entry name" value="NIM1 SERINE_THREONINE PROTEIN KINASE"/>
    <property type="match status" value="1"/>
</dbReference>
<accession>A0A226CWD5</accession>
<organism evidence="13 14">
    <name type="scientific">Folsomia candida</name>
    <name type="common">Springtail</name>
    <dbReference type="NCBI Taxonomy" id="158441"/>
    <lineage>
        <taxon>Eukaryota</taxon>
        <taxon>Metazoa</taxon>
        <taxon>Ecdysozoa</taxon>
        <taxon>Arthropoda</taxon>
        <taxon>Hexapoda</taxon>
        <taxon>Collembola</taxon>
        <taxon>Entomobryomorpha</taxon>
        <taxon>Isotomoidea</taxon>
        <taxon>Isotomidae</taxon>
        <taxon>Proisotominae</taxon>
        <taxon>Folsomia</taxon>
    </lineage>
</organism>
<evidence type="ECO:0000256" key="3">
    <source>
        <dbReference type="ARBA" id="ARBA00022679"/>
    </source>
</evidence>
<evidence type="ECO:0000256" key="10">
    <source>
        <dbReference type="RuleBase" id="RU000304"/>
    </source>
</evidence>
<dbReference type="GO" id="GO:0005524">
    <property type="term" value="F:ATP binding"/>
    <property type="evidence" value="ECO:0007669"/>
    <property type="project" value="UniProtKB-UniRule"/>
</dbReference>
<evidence type="ECO:0000256" key="9">
    <source>
        <dbReference type="PROSITE-ProRule" id="PRU10141"/>
    </source>
</evidence>
<evidence type="ECO:0000256" key="7">
    <source>
        <dbReference type="ARBA" id="ARBA00047899"/>
    </source>
</evidence>
<evidence type="ECO:0000259" key="12">
    <source>
        <dbReference type="PROSITE" id="PS50011"/>
    </source>
</evidence>
<keyword evidence="3" id="KW-0808">Transferase</keyword>
<dbReference type="OrthoDB" id="193931at2759"/>
<comment type="caution">
    <text evidence="13">The sequence shown here is derived from an EMBL/GenBank/DDBJ whole genome shotgun (WGS) entry which is preliminary data.</text>
</comment>
<feature type="domain" description="Protein kinase" evidence="12">
    <location>
        <begin position="96"/>
        <end position="347"/>
    </location>
</feature>
<feature type="region of interest" description="Disordered" evidence="11">
    <location>
        <begin position="444"/>
        <end position="475"/>
    </location>
</feature>
<dbReference type="GO" id="GO:0005737">
    <property type="term" value="C:cytoplasm"/>
    <property type="evidence" value="ECO:0007669"/>
    <property type="project" value="TreeGrafter"/>
</dbReference>
<dbReference type="AlphaFoldDB" id="A0A226CWD5"/>
<dbReference type="FunFam" id="3.30.200.20:FF:000003">
    <property type="entry name" value="Non-specific serine/threonine protein kinase"/>
    <property type="match status" value="1"/>
</dbReference>
<dbReference type="InterPro" id="IPR008271">
    <property type="entry name" value="Ser/Thr_kinase_AS"/>
</dbReference>
<dbReference type="InterPro" id="IPR000719">
    <property type="entry name" value="Prot_kinase_dom"/>
</dbReference>
<dbReference type="EC" id="2.7.11.1" evidence="1"/>
<dbReference type="GO" id="GO:0050321">
    <property type="term" value="F:tau-protein kinase activity"/>
    <property type="evidence" value="ECO:0007669"/>
    <property type="project" value="TreeGrafter"/>
</dbReference>
<name>A0A226CWD5_FOLCA</name>
<dbReference type="PANTHER" id="PTHR24346">
    <property type="entry name" value="MAP/MICROTUBULE AFFINITY-REGULATING KINASE"/>
    <property type="match status" value="1"/>
</dbReference>
<dbReference type="Pfam" id="PF00069">
    <property type="entry name" value="Pkinase"/>
    <property type="match status" value="1"/>
</dbReference>
<dbReference type="Proteomes" id="UP000198287">
    <property type="component" value="Unassembled WGS sequence"/>
</dbReference>
<comment type="catalytic activity">
    <reaction evidence="7">
        <text>L-threonyl-[protein] + ATP = O-phospho-L-threonyl-[protein] + ADP + H(+)</text>
        <dbReference type="Rhea" id="RHEA:46608"/>
        <dbReference type="Rhea" id="RHEA-COMP:11060"/>
        <dbReference type="Rhea" id="RHEA-COMP:11605"/>
        <dbReference type="ChEBI" id="CHEBI:15378"/>
        <dbReference type="ChEBI" id="CHEBI:30013"/>
        <dbReference type="ChEBI" id="CHEBI:30616"/>
        <dbReference type="ChEBI" id="CHEBI:61977"/>
        <dbReference type="ChEBI" id="CHEBI:456216"/>
        <dbReference type="EC" id="2.7.11.1"/>
    </reaction>
</comment>
<evidence type="ECO:0000256" key="11">
    <source>
        <dbReference type="SAM" id="MobiDB-lite"/>
    </source>
</evidence>
<evidence type="ECO:0000256" key="6">
    <source>
        <dbReference type="ARBA" id="ARBA00022840"/>
    </source>
</evidence>
<dbReference type="Gene3D" id="1.10.510.10">
    <property type="entry name" value="Transferase(Phosphotransferase) domain 1"/>
    <property type="match status" value="1"/>
</dbReference>
<comment type="similarity">
    <text evidence="10">Belongs to the protein kinase superfamily.</text>
</comment>
<dbReference type="GO" id="GO:0000226">
    <property type="term" value="P:microtubule cytoskeleton organization"/>
    <property type="evidence" value="ECO:0007669"/>
    <property type="project" value="TreeGrafter"/>
</dbReference>
<dbReference type="EMBL" id="LNIX01000061">
    <property type="protein sequence ID" value="OXA37259.1"/>
    <property type="molecule type" value="Genomic_DNA"/>
</dbReference>
<comment type="catalytic activity">
    <reaction evidence="8">
        <text>L-seryl-[protein] + ATP = O-phospho-L-seryl-[protein] + ADP + H(+)</text>
        <dbReference type="Rhea" id="RHEA:17989"/>
        <dbReference type="Rhea" id="RHEA-COMP:9863"/>
        <dbReference type="Rhea" id="RHEA-COMP:11604"/>
        <dbReference type="ChEBI" id="CHEBI:15378"/>
        <dbReference type="ChEBI" id="CHEBI:29999"/>
        <dbReference type="ChEBI" id="CHEBI:30616"/>
        <dbReference type="ChEBI" id="CHEBI:83421"/>
        <dbReference type="ChEBI" id="CHEBI:456216"/>
        <dbReference type="EC" id="2.7.11.1"/>
    </reaction>
</comment>
<dbReference type="OMA" id="KMAVHYL"/>
<proteinExistence type="inferred from homology"/>
<dbReference type="SUPFAM" id="SSF56112">
    <property type="entry name" value="Protein kinase-like (PK-like)"/>
    <property type="match status" value="1"/>
</dbReference>
<dbReference type="InterPro" id="IPR017441">
    <property type="entry name" value="Protein_kinase_ATP_BS"/>
</dbReference>